<dbReference type="AlphaFoldDB" id="A0A6V7WYN1"/>
<sequence length="59" mass="6913">MKFGRQVDHTLSIVKLETVSAEWYRGPSYISHTCYKCVQQWCFYVHDRFVVTVVLAGTQ</sequence>
<protein>
    <submittedName>
        <fullName evidence="1">Uncharacterized protein</fullName>
    </submittedName>
</protein>
<comment type="caution">
    <text evidence="1">The sequence shown here is derived from an EMBL/GenBank/DDBJ whole genome shotgun (WGS) entry which is preliminary data.</text>
</comment>
<gene>
    <name evidence="1" type="ORF">MENT_LOCUS44942</name>
</gene>
<name>A0A6V7WYN1_MELEN</name>
<accession>A0A6V7WYN1</accession>
<organism evidence="1 2">
    <name type="scientific">Meloidogyne enterolobii</name>
    <name type="common">Root-knot nematode worm</name>
    <name type="synonym">Meloidogyne mayaguensis</name>
    <dbReference type="NCBI Taxonomy" id="390850"/>
    <lineage>
        <taxon>Eukaryota</taxon>
        <taxon>Metazoa</taxon>
        <taxon>Ecdysozoa</taxon>
        <taxon>Nematoda</taxon>
        <taxon>Chromadorea</taxon>
        <taxon>Rhabditida</taxon>
        <taxon>Tylenchina</taxon>
        <taxon>Tylenchomorpha</taxon>
        <taxon>Tylenchoidea</taxon>
        <taxon>Meloidogynidae</taxon>
        <taxon>Meloidogyninae</taxon>
        <taxon>Meloidogyne</taxon>
    </lineage>
</organism>
<evidence type="ECO:0000313" key="2">
    <source>
        <dbReference type="Proteomes" id="UP000580250"/>
    </source>
</evidence>
<dbReference type="EMBL" id="CAJEWN010000919">
    <property type="protein sequence ID" value="CAD2192073.1"/>
    <property type="molecule type" value="Genomic_DNA"/>
</dbReference>
<reference evidence="1 2" key="1">
    <citation type="submission" date="2020-08" db="EMBL/GenBank/DDBJ databases">
        <authorList>
            <person name="Koutsovoulos G."/>
            <person name="Danchin GJ E."/>
        </authorList>
    </citation>
    <scope>NUCLEOTIDE SEQUENCE [LARGE SCALE GENOMIC DNA]</scope>
</reference>
<proteinExistence type="predicted"/>
<evidence type="ECO:0000313" key="1">
    <source>
        <dbReference type="EMBL" id="CAD2192073.1"/>
    </source>
</evidence>
<dbReference type="Proteomes" id="UP000580250">
    <property type="component" value="Unassembled WGS sequence"/>
</dbReference>